<reference evidence="2" key="1">
    <citation type="submission" date="2020-06" db="EMBL/GenBank/DDBJ databases">
        <authorList>
            <consortium name="Plant Systems Biology data submission"/>
        </authorList>
    </citation>
    <scope>NUCLEOTIDE SEQUENCE</scope>
    <source>
        <strain evidence="2">D6</strain>
    </source>
</reference>
<feature type="compositionally biased region" description="Polar residues" evidence="1">
    <location>
        <begin position="1"/>
        <end position="14"/>
    </location>
</feature>
<keyword evidence="3" id="KW-1185">Reference proteome</keyword>
<dbReference type="Proteomes" id="UP001153069">
    <property type="component" value="Unassembled WGS sequence"/>
</dbReference>
<sequence>MESTTTNGKSTASLHGSFDDNEPTRGRGRVGTTPETKETQLELDPSLFKLSVEEKERALLIKNAIEALPDLDNLSDFMYANMALVGSVAESVEKAFLMQEVRQEYNIQLTYADGVRSLSAMIELMPLVFMCFSFNLEEERSLMVLDATKLRTSIWRDPKNVEIIIRGAFYLCYATFPTLGIVRAGKTDIFEFEGFQMGKGMVDVQMGAQITCQTIGAFPSNVTTKFYHTSVMANVINAMIKKLVPKEIGSKWEFGCQCAGGRLDRLYMVPTPEIATKRVLANLFKGLKIRMESERTFTLAKDGELTGWLKD</sequence>
<feature type="region of interest" description="Disordered" evidence="1">
    <location>
        <begin position="1"/>
        <end position="38"/>
    </location>
</feature>
<accession>A0A9N8DKK0</accession>
<evidence type="ECO:0000313" key="3">
    <source>
        <dbReference type="Proteomes" id="UP001153069"/>
    </source>
</evidence>
<organism evidence="2 3">
    <name type="scientific">Seminavis robusta</name>
    <dbReference type="NCBI Taxonomy" id="568900"/>
    <lineage>
        <taxon>Eukaryota</taxon>
        <taxon>Sar</taxon>
        <taxon>Stramenopiles</taxon>
        <taxon>Ochrophyta</taxon>
        <taxon>Bacillariophyta</taxon>
        <taxon>Bacillariophyceae</taxon>
        <taxon>Bacillariophycidae</taxon>
        <taxon>Naviculales</taxon>
        <taxon>Naviculaceae</taxon>
        <taxon>Seminavis</taxon>
    </lineage>
</organism>
<evidence type="ECO:0000313" key="2">
    <source>
        <dbReference type="EMBL" id="CAB9504812.1"/>
    </source>
</evidence>
<protein>
    <submittedName>
        <fullName evidence="2">Uncharacterized protein</fullName>
    </submittedName>
</protein>
<name>A0A9N8DKK0_9STRA</name>
<evidence type="ECO:0000256" key="1">
    <source>
        <dbReference type="SAM" id="MobiDB-lite"/>
    </source>
</evidence>
<gene>
    <name evidence="2" type="ORF">SEMRO_209_G087430.1</name>
</gene>
<dbReference type="AlphaFoldDB" id="A0A9N8DKK0"/>
<comment type="caution">
    <text evidence="2">The sequence shown here is derived from an EMBL/GenBank/DDBJ whole genome shotgun (WGS) entry which is preliminary data.</text>
</comment>
<proteinExistence type="predicted"/>
<dbReference type="EMBL" id="CAICTM010000208">
    <property type="protein sequence ID" value="CAB9504812.1"/>
    <property type="molecule type" value="Genomic_DNA"/>
</dbReference>
<dbReference type="OrthoDB" id="75724at2759"/>